<dbReference type="InterPro" id="IPR006597">
    <property type="entry name" value="Sel1-like"/>
</dbReference>
<evidence type="ECO:0000256" key="4">
    <source>
        <dbReference type="SAM" id="MobiDB-lite"/>
    </source>
</evidence>
<evidence type="ECO:0000313" key="7">
    <source>
        <dbReference type="Proteomes" id="UP001470230"/>
    </source>
</evidence>
<dbReference type="SUPFAM" id="SSF56112">
    <property type="entry name" value="Protein kinase-like (PK-like)"/>
    <property type="match status" value="1"/>
</dbReference>
<feature type="region of interest" description="Disordered" evidence="4">
    <location>
        <begin position="539"/>
        <end position="574"/>
    </location>
</feature>
<comment type="subcellular location">
    <subcellularLocation>
        <location evidence="1">Nucleus</location>
    </subcellularLocation>
</comment>
<keyword evidence="2" id="KW-0539">Nucleus</keyword>
<dbReference type="InterPro" id="IPR011009">
    <property type="entry name" value="Kinase-like_dom_sf"/>
</dbReference>
<reference evidence="6 7" key="1">
    <citation type="submission" date="2024-04" db="EMBL/GenBank/DDBJ databases">
        <title>Tritrichomonas musculus Genome.</title>
        <authorList>
            <person name="Alves-Ferreira E."/>
            <person name="Grigg M."/>
            <person name="Lorenzi H."/>
            <person name="Galac M."/>
        </authorList>
    </citation>
    <scope>NUCLEOTIDE SEQUENCE [LARGE SCALE GENOMIC DNA]</scope>
    <source>
        <strain evidence="6 7">EAF2021</strain>
    </source>
</reference>
<dbReference type="SMART" id="SM00220">
    <property type="entry name" value="S_TKc"/>
    <property type="match status" value="1"/>
</dbReference>
<dbReference type="InterPro" id="IPR011990">
    <property type="entry name" value="TPR-like_helical_dom_sf"/>
</dbReference>
<dbReference type="Gene3D" id="1.25.40.10">
    <property type="entry name" value="Tetratricopeptide repeat domain"/>
    <property type="match status" value="2"/>
</dbReference>
<dbReference type="PROSITE" id="PS51543">
    <property type="entry name" value="FYRC"/>
    <property type="match status" value="1"/>
</dbReference>
<dbReference type="PANTHER" id="PTHR11102">
    <property type="entry name" value="SEL-1-LIKE PROTEIN"/>
    <property type="match status" value="1"/>
</dbReference>
<dbReference type="Gene3D" id="3.30.160.360">
    <property type="match status" value="1"/>
</dbReference>
<protein>
    <submittedName>
        <fullName evidence="6">Choline dehydrogenase 6</fullName>
    </submittedName>
</protein>
<dbReference type="SMART" id="SM00542">
    <property type="entry name" value="FYRC"/>
    <property type="match status" value="1"/>
</dbReference>
<dbReference type="InterPro" id="IPR000719">
    <property type="entry name" value="Prot_kinase_dom"/>
</dbReference>
<name>A0ABR2KPP3_9EUKA</name>
<dbReference type="Gene3D" id="1.10.510.10">
    <property type="entry name" value="Transferase(Phosphotransferase) domain 1"/>
    <property type="match status" value="1"/>
</dbReference>
<dbReference type="PANTHER" id="PTHR11102:SF160">
    <property type="entry name" value="ERAD-ASSOCIATED E3 UBIQUITIN-PROTEIN LIGASE COMPONENT HRD3"/>
    <property type="match status" value="1"/>
</dbReference>
<evidence type="ECO:0000259" key="5">
    <source>
        <dbReference type="PROSITE" id="PS50011"/>
    </source>
</evidence>
<dbReference type="PROSITE" id="PS51542">
    <property type="entry name" value="FYRN"/>
    <property type="match status" value="1"/>
</dbReference>
<dbReference type="InterPro" id="IPR050767">
    <property type="entry name" value="Sel1_AlgK"/>
</dbReference>
<feature type="domain" description="Protein kinase" evidence="5">
    <location>
        <begin position="4"/>
        <end position="278"/>
    </location>
</feature>
<gene>
    <name evidence="6" type="ORF">M9Y10_030347</name>
</gene>
<dbReference type="SMART" id="SM00541">
    <property type="entry name" value="FYRN"/>
    <property type="match status" value="1"/>
</dbReference>
<dbReference type="InterPro" id="IPR003889">
    <property type="entry name" value="FYrich_C"/>
</dbReference>
<evidence type="ECO:0000313" key="6">
    <source>
        <dbReference type="EMBL" id="KAK8893084.1"/>
    </source>
</evidence>
<feature type="compositionally biased region" description="Low complexity" evidence="4">
    <location>
        <begin position="832"/>
        <end position="848"/>
    </location>
</feature>
<dbReference type="InterPro" id="IPR003888">
    <property type="entry name" value="FYrich_N"/>
</dbReference>
<evidence type="ECO:0000256" key="3">
    <source>
        <dbReference type="ARBA" id="ARBA00038101"/>
    </source>
</evidence>
<feature type="region of interest" description="Disordered" evidence="4">
    <location>
        <begin position="720"/>
        <end position="775"/>
    </location>
</feature>
<proteinExistence type="inferred from homology"/>
<dbReference type="SUPFAM" id="SSF81901">
    <property type="entry name" value="HCP-like"/>
    <property type="match status" value="1"/>
</dbReference>
<dbReference type="Pfam" id="PF05964">
    <property type="entry name" value="FYRN"/>
    <property type="match status" value="1"/>
</dbReference>
<dbReference type="EMBL" id="JAPFFF010000004">
    <property type="protein sequence ID" value="KAK8893084.1"/>
    <property type="molecule type" value="Genomic_DNA"/>
</dbReference>
<evidence type="ECO:0000256" key="1">
    <source>
        <dbReference type="ARBA" id="ARBA00004123"/>
    </source>
</evidence>
<dbReference type="SMART" id="SM00671">
    <property type="entry name" value="SEL1"/>
    <property type="match status" value="5"/>
</dbReference>
<organism evidence="6 7">
    <name type="scientific">Tritrichomonas musculus</name>
    <dbReference type="NCBI Taxonomy" id="1915356"/>
    <lineage>
        <taxon>Eukaryota</taxon>
        <taxon>Metamonada</taxon>
        <taxon>Parabasalia</taxon>
        <taxon>Tritrichomonadida</taxon>
        <taxon>Tritrichomonadidae</taxon>
        <taxon>Tritrichomonas</taxon>
    </lineage>
</organism>
<sequence length="860" mass="98795">MCNISFKAFINFNEFGEFRRLAKTSTTKIVLSEKKGSPMPQYIFKVFSFQCFPPDQQKTILETFYQISKKKCQYLQSYKHFSFSYHSKLKPTFSMKYNSSRTLETVIKTSNILTSFNIENIFHCLFAVAEGMSYLHSHLINHGNLCPSNIIIDEANQFYLCDFGLYPIKKLYIEGKNMFNIDYKDPCMRNNEPTDKNDIYSFGVLMCELLLPFLQATKMIDQSETLKSFLKKTNKNKFINFPSFFADLISKCLSPFESERPSFNKIISAFETANEEVFDVNVKQLYRKFVESDYLHNLADQDNINALNKLGGMYDNGKDVQKDHRKALEFYKRAADLNDPKAQNNYGVSLQDFCEKDQPDYIEGVRYFQKSAEQGNIHGMANYGFSLLYGDGIEQNIPKAEEYLRKSADLGLPFAQVHFGKLLVENNTNTSLINDGLNYIKRAMSQNLPLAYFTYGEILRDGITSVVEKDNVIAMEYFKVAADLGDVNALTEYARGQLNGIGVPKNEKLALKYYQLAFDKGNDSVKDIIDELTKSKVKNKKKRSKRAKRCQDQSKSNDKNVSENQSKSTNKDEFELPLKISPKTTLISLGDVVYDRANYQDENYIYPVGYQIEKEYCSIDDPNKQVLYSGTIVDGGESPIFRVQCLDNKKMVFEGNSPNKPWEKIIQAIDESKRKLGMQITQPEPFLGHTLFGLSNPTVKKLIEKLPNAKRCCKYFGRKRTKKNKNKEPDQQDNTNNDDNESNHFNAGYVIDSTIKNEEENQSSESDSYDIDYSENEEDKENDIIYFLKHRIGLDSSSSSDDVVIISNPTDLSEKDDSNQQLIQKNDFESINSPTRRNMSSPNRSSRNLNINIPFLLNNK</sequence>
<feature type="compositionally biased region" description="Basic residues" evidence="4">
    <location>
        <begin position="539"/>
        <end position="548"/>
    </location>
</feature>
<comment type="caution">
    <text evidence="6">The sequence shown here is derived from an EMBL/GenBank/DDBJ whole genome shotgun (WGS) entry which is preliminary data.</text>
</comment>
<dbReference type="Pfam" id="PF07714">
    <property type="entry name" value="PK_Tyr_Ser-Thr"/>
    <property type="match status" value="1"/>
</dbReference>
<feature type="region of interest" description="Disordered" evidence="4">
    <location>
        <begin position="809"/>
        <end position="848"/>
    </location>
</feature>
<dbReference type="Pfam" id="PF05965">
    <property type="entry name" value="FYRC"/>
    <property type="match status" value="1"/>
</dbReference>
<feature type="compositionally biased region" description="Basic and acidic residues" evidence="4">
    <location>
        <begin position="549"/>
        <end position="561"/>
    </location>
</feature>
<comment type="similarity">
    <text evidence="3">Belongs to the sel-1 family.</text>
</comment>
<keyword evidence="7" id="KW-1185">Reference proteome</keyword>
<dbReference type="PROSITE" id="PS50011">
    <property type="entry name" value="PROTEIN_KINASE_DOM"/>
    <property type="match status" value="1"/>
</dbReference>
<evidence type="ECO:0000256" key="2">
    <source>
        <dbReference type="ARBA" id="ARBA00023242"/>
    </source>
</evidence>
<dbReference type="InterPro" id="IPR001245">
    <property type="entry name" value="Ser-Thr/Tyr_kinase_cat_dom"/>
</dbReference>
<dbReference type="Proteomes" id="UP001470230">
    <property type="component" value="Unassembled WGS sequence"/>
</dbReference>
<accession>A0ABR2KPP3</accession>
<dbReference type="Pfam" id="PF08238">
    <property type="entry name" value="Sel1"/>
    <property type="match status" value="5"/>
</dbReference>